<dbReference type="GO" id="GO:0009061">
    <property type="term" value="P:anaerobic respiration"/>
    <property type="evidence" value="ECO:0007669"/>
    <property type="project" value="TreeGrafter"/>
</dbReference>
<dbReference type="GO" id="GO:0009389">
    <property type="term" value="F:dimethyl sulfoxide reductase activity"/>
    <property type="evidence" value="ECO:0007669"/>
    <property type="project" value="InterPro"/>
</dbReference>
<evidence type="ECO:0000256" key="11">
    <source>
        <dbReference type="SAM" id="MobiDB-lite"/>
    </source>
</evidence>
<dbReference type="InterPro" id="IPR006963">
    <property type="entry name" value="Mopterin_OxRdtase_4Fe-4S_dom"/>
</dbReference>
<evidence type="ECO:0000256" key="6">
    <source>
        <dbReference type="ARBA" id="ARBA00022723"/>
    </source>
</evidence>
<dbReference type="InterPro" id="IPR006657">
    <property type="entry name" value="MoPterin_dinucl-bd_dom"/>
</dbReference>
<dbReference type="GO" id="GO:0043546">
    <property type="term" value="F:molybdopterin cofactor binding"/>
    <property type="evidence" value="ECO:0007669"/>
    <property type="project" value="InterPro"/>
</dbReference>
<dbReference type="Gene3D" id="2.40.40.20">
    <property type="match status" value="1"/>
</dbReference>
<dbReference type="Gene3D" id="3.40.50.740">
    <property type="match status" value="2"/>
</dbReference>
<accession>K1JLM1</accession>
<evidence type="ECO:0000256" key="4">
    <source>
        <dbReference type="ARBA" id="ARBA00022485"/>
    </source>
</evidence>
<comment type="cofactor">
    <cofactor evidence="2">
        <name>[4Fe-4S] cluster</name>
        <dbReference type="ChEBI" id="CHEBI:49883"/>
    </cofactor>
</comment>
<dbReference type="PROSITE" id="PS51318">
    <property type="entry name" value="TAT"/>
    <property type="match status" value="1"/>
</dbReference>
<dbReference type="GO" id="GO:0030151">
    <property type="term" value="F:molybdenum ion binding"/>
    <property type="evidence" value="ECO:0007669"/>
    <property type="project" value="InterPro"/>
</dbReference>
<dbReference type="OrthoDB" id="9815647at2"/>
<dbReference type="GO" id="GO:0009055">
    <property type="term" value="F:electron transfer activity"/>
    <property type="evidence" value="ECO:0007669"/>
    <property type="project" value="TreeGrafter"/>
</dbReference>
<keyword evidence="6" id="KW-0479">Metal-binding</keyword>
<feature type="region of interest" description="Disordered" evidence="11">
    <location>
        <begin position="323"/>
        <end position="349"/>
    </location>
</feature>
<dbReference type="Pfam" id="PF04879">
    <property type="entry name" value="Molybdop_Fe4S4"/>
    <property type="match status" value="1"/>
</dbReference>
<dbReference type="AlphaFoldDB" id="K1JLM1"/>
<dbReference type="FunFam" id="3.40.228.10:FF:000004">
    <property type="entry name" value="Dimethyl sulfoxide reductase subunit A"/>
    <property type="match status" value="1"/>
</dbReference>
<dbReference type="Pfam" id="PF01568">
    <property type="entry name" value="Molydop_binding"/>
    <property type="match status" value="1"/>
</dbReference>
<organism evidence="14 15">
    <name type="scientific">Sutterella wadsworthensis 2_1_59BFAA</name>
    <dbReference type="NCBI Taxonomy" id="742823"/>
    <lineage>
        <taxon>Bacteria</taxon>
        <taxon>Pseudomonadati</taxon>
        <taxon>Pseudomonadota</taxon>
        <taxon>Betaproteobacteria</taxon>
        <taxon>Burkholderiales</taxon>
        <taxon>Sutterellaceae</taxon>
        <taxon>Sutterella</taxon>
    </lineage>
</organism>
<dbReference type="InterPro" id="IPR050612">
    <property type="entry name" value="Prok_Mopterin_Oxidored"/>
</dbReference>
<dbReference type="InterPro" id="IPR006311">
    <property type="entry name" value="TAT_signal"/>
</dbReference>
<dbReference type="eggNOG" id="COG0243">
    <property type="taxonomic scope" value="Bacteria"/>
</dbReference>
<evidence type="ECO:0000256" key="10">
    <source>
        <dbReference type="ARBA" id="ARBA00023014"/>
    </source>
</evidence>
<dbReference type="GO" id="GO:0030288">
    <property type="term" value="C:outer membrane-bounded periplasmic space"/>
    <property type="evidence" value="ECO:0007669"/>
    <property type="project" value="TreeGrafter"/>
</dbReference>
<keyword evidence="5" id="KW-0500">Molybdenum</keyword>
<feature type="chain" id="PRO_5003846327" evidence="12">
    <location>
        <begin position="33"/>
        <end position="814"/>
    </location>
</feature>
<dbReference type="Proteomes" id="UP000005835">
    <property type="component" value="Unassembled WGS sequence"/>
</dbReference>
<dbReference type="PATRIC" id="fig|742823.3.peg.1208"/>
<dbReference type="PROSITE" id="PS00551">
    <property type="entry name" value="MOLYBDOPTERIN_PROK_1"/>
    <property type="match status" value="1"/>
</dbReference>
<feature type="domain" description="4Fe-4S Mo/W bis-MGD-type" evidence="13">
    <location>
        <begin position="42"/>
        <end position="108"/>
    </location>
</feature>
<comment type="cofactor">
    <cofactor evidence="1">
        <name>Mo-bis(molybdopterin guanine dinucleotide)</name>
        <dbReference type="ChEBI" id="CHEBI:60539"/>
    </cofactor>
</comment>
<feature type="signal peptide" evidence="12">
    <location>
        <begin position="1"/>
        <end position="32"/>
    </location>
</feature>
<dbReference type="Gene3D" id="3.40.228.10">
    <property type="entry name" value="Dimethylsulfoxide Reductase, domain 2"/>
    <property type="match status" value="1"/>
</dbReference>
<reference evidence="14 15" key="1">
    <citation type="submission" date="2012-05" db="EMBL/GenBank/DDBJ databases">
        <title>The Genome Sequence of Sutterella wadsworthensis 2_1_59BFAA.</title>
        <authorList>
            <consortium name="The Broad Institute Genome Sequencing Platform"/>
            <person name="Earl A."/>
            <person name="Ward D."/>
            <person name="Feldgarden M."/>
            <person name="Gevers D."/>
            <person name="Daigneault M."/>
            <person name="Strauss J."/>
            <person name="Allen-Vercoe E."/>
            <person name="Walker B."/>
            <person name="Young S.K."/>
            <person name="Zeng Q."/>
            <person name="Gargeya S."/>
            <person name="Fitzgerald M."/>
            <person name="Haas B."/>
            <person name="Abouelleil A."/>
            <person name="Alvarado L."/>
            <person name="Arachchi H.M."/>
            <person name="Berlin A.M."/>
            <person name="Chapman S.B."/>
            <person name="Goldberg J."/>
            <person name="Griggs A."/>
            <person name="Gujja S."/>
            <person name="Hansen M."/>
            <person name="Howarth C."/>
            <person name="Imamovic A."/>
            <person name="Larimer J."/>
            <person name="McCowen C."/>
            <person name="Montmayeur A."/>
            <person name="Murphy C."/>
            <person name="Neiman D."/>
            <person name="Pearson M."/>
            <person name="Priest M."/>
            <person name="Roberts A."/>
            <person name="Saif S."/>
            <person name="Shea T."/>
            <person name="Sisk P."/>
            <person name="Sykes S."/>
            <person name="Wortman J."/>
            <person name="Nusbaum C."/>
            <person name="Birren B."/>
        </authorList>
    </citation>
    <scope>NUCLEOTIDE SEQUENCE [LARGE SCALE GENOMIC DNA]</scope>
    <source>
        <strain evidence="14 15">2_1_59BFAA</strain>
    </source>
</reference>
<name>K1JLM1_9BURK</name>
<dbReference type="GO" id="GO:0051539">
    <property type="term" value="F:4 iron, 4 sulfur cluster binding"/>
    <property type="evidence" value="ECO:0007669"/>
    <property type="project" value="UniProtKB-KW"/>
</dbReference>
<dbReference type="EMBL" id="ADMG01000031">
    <property type="protein sequence ID" value="EKB31111.1"/>
    <property type="molecule type" value="Genomic_DNA"/>
</dbReference>
<dbReference type="PANTHER" id="PTHR43742:SF3">
    <property type="entry name" value="DIMETHYL SULFOXIDE REDUCTASE DMSA"/>
    <property type="match status" value="1"/>
</dbReference>
<evidence type="ECO:0000256" key="9">
    <source>
        <dbReference type="ARBA" id="ARBA00023004"/>
    </source>
</evidence>
<evidence type="ECO:0000256" key="7">
    <source>
        <dbReference type="ARBA" id="ARBA00022729"/>
    </source>
</evidence>
<comment type="similarity">
    <text evidence="3">Belongs to the prokaryotic molybdopterin-containing oxidoreductase family.</text>
</comment>
<sequence>MTVDLQRRRVFQSAVAGGALSLGAFVPTPVSAAVARAAADIEVMTWSGCAVNCGSRCQLRVFSKNGRVIRIETDASGDASASTIDGGCTQIRACQRGRSMRQRIYAPERLKFPMKRVGRRGEGRFERISWEQALDEIAARLKDTIDRHTNESVMIMHGSGNQALVNSSAATYRFFNMIGGSLAWYSDYSTACIQNAWPYLYGRFDYGGVRSKAAGQGSYFSQVKNAKLYVTFGNNPAVTRASGGGQSWEFFSAARRNGTRMVFIDPIYSDTMAGRNAEWIPIRPGTDAALCEAIAYVLITENLVDKAFIGRYTIGYDEDSLPASAKPGSSYRSHILGLGPDKTPKTPERAAGITNVPAERIVRLARDMAAAKPCFISQGWAPQRRMNGETQSTSIAMLPILLGQIGLPGTNSGAREGDSYGLEAGLPTGANPVKVGMPVFLWPQAVVDAASLTAETAAVRGAPALRHNIKFIWNTQSNTLINQHGGINQLRPILEDETKVETIVCVDTQMTPSAMFADYVLPDVCHQESIDLMADSYAVGDQNYLMLSDKAIDPEWEQKPNWEIMRGLARRFGCEAAYTEGLDLEGWVRRLYAEARKNLPGMPAWDEFRRTGIYKYRMEGDSGIVMEDFRRDPDKHPLETPSGRIEIYSERLAEIARTWKLPEGRGQEIHPIPRYVPTDEMVQVDPKAKQYPLEAFGYHGPGRTHSTYHNVPWLREAHPDVVLMNPVDAQPWGLKTGMLVRVFNDRGALVLPVKVTPRIIPSLVAFPQGAWYRPDEKGLDRGGCFNVLTQLKPTPLAKANPSHTNLVQVEKFRG</sequence>
<keyword evidence="8" id="KW-0560">Oxidoreductase</keyword>
<evidence type="ECO:0000256" key="5">
    <source>
        <dbReference type="ARBA" id="ARBA00022505"/>
    </source>
</evidence>
<dbReference type="RefSeq" id="WP_005435120.1">
    <property type="nucleotide sequence ID" value="NZ_JH815516.1"/>
</dbReference>
<evidence type="ECO:0000313" key="15">
    <source>
        <dbReference type="Proteomes" id="UP000005835"/>
    </source>
</evidence>
<dbReference type="Gene3D" id="2.20.25.90">
    <property type="entry name" value="ADC-like domains"/>
    <property type="match status" value="1"/>
</dbReference>
<evidence type="ECO:0000256" key="3">
    <source>
        <dbReference type="ARBA" id="ARBA00010312"/>
    </source>
</evidence>
<evidence type="ECO:0000313" key="14">
    <source>
        <dbReference type="EMBL" id="EKB31111.1"/>
    </source>
</evidence>
<dbReference type="CDD" id="cd02794">
    <property type="entry name" value="MopB_CT_DmsA-EC"/>
    <property type="match status" value="1"/>
</dbReference>
<keyword evidence="9" id="KW-0408">Iron</keyword>
<dbReference type="HOGENOM" id="CLU_000422_13_3_4"/>
<protein>
    <submittedName>
        <fullName evidence="14">DmsA/YnfE family anaerobic dimethyl sulfoxide reductase, A subunit</fullName>
    </submittedName>
</protein>
<dbReference type="InterPro" id="IPR006656">
    <property type="entry name" value="Mopterin_OxRdtase"/>
</dbReference>
<dbReference type="InterPro" id="IPR011888">
    <property type="entry name" value="Anaer_DMSO_reductase"/>
</dbReference>
<keyword evidence="15" id="KW-1185">Reference proteome</keyword>
<dbReference type="PROSITE" id="PS51669">
    <property type="entry name" value="4FE4S_MOW_BIS_MGD"/>
    <property type="match status" value="1"/>
</dbReference>
<evidence type="ECO:0000256" key="1">
    <source>
        <dbReference type="ARBA" id="ARBA00001942"/>
    </source>
</evidence>
<dbReference type="SUPFAM" id="SSF53706">
    <property type="entry name" value="Formate dehydrogenase/DMSO reductase, domains 1-3"/>
    <property type="match status" value="1"/>
</dbReference>
<dbReference type="SMART" id="SM00926">
    <property type="entry name" value="Molybdop_Fe4S4"/>
    <property type="match status" value="1"/>
</dbReference>
<evidence type="ECO:0000256" key="12">
    <source>
        <dbReference type="SAM" id="SignalP"/>
    </source>
</evidence>
<dbReference type="InterPro" id="IPR027467">
    <property type="entry name" value="MopterinOxRdtase_cofactor_BS"/>
</dbReference>
<dbReference type="PANTHER" id="PTHR43742">
    <property type="entry name" value="TRIMETHYLAMINE-N-OXIDE REDUCTASE"/>
    <property type="match status" value="1"/>
</dbReference>
<dbReference type="SUPFAM" id="SSF50692">
    <property type="entry name" value="ADC-like"/>
    <property type="match status" value="1"/>
</dbReference>
<evidence type="ECO:0000259" key="13">
    <source>
        <dbReference type="PROSITE" id="PS51669"/>
    </source>
</evidence>
<dbReference type="Pfam" id="PF00384">
    <property type="entry name" value="Molybdopterin"/>
    <property type="match status" value="1"/>
</dbReference>
<dbReference type="STRING" id="742823.HMPREF9465_01216"/>
<keyword evidence="10" id="KW-0411">Iron-sulfur</keyword>
<comment type="caution">
    <text evidence="14">The sequence shown here is derived from an EMBL/GenBank/DDBJ whole genome shotgun (WGS) entry which is preliminary data.</text>
</comment>
<gene>
    <name evidence="14" type="ORF">HMPREF9465_01216</name>
</gene>
<proteinExistence type="inferred from homology"/>
<dbReference type="NCBIfam" id="TIGR02166">
    <property type="entry name" value="dmsA_ynfE"/>
    <property type="match status" value="1"/>
</dbReference>
<evidence type="ECO:0000256" key="2">
    <source>
        <dbReference type="ARBA" id="ARBA00001966"/>
    </source>
</evidence>
<keyword evidence="7 12" id="KW-0732">Signal</keyword>
<dbReference type="InterPro" id="IPR009010">
    <property type="entry name" value="Asp_de-COase-like_dom_sf"/>
</dbReference>
<keyword evidence="4" id="KW-0004">4Fe-4S</keyword>
<evidence type="ECO:0000256" key="8">
    <source>
        <dbReference type="ARBA" id="ARBA00023002"/>
    </source>
</evidence>